<dbReference type="OrthoDB" id="420380at2759"/>
<dbReference type="EMBL" id="VNKQ01000012">
    <property type="protein sequence ID" value="KAG0647448.1"/>
    <property type="molecule type" value="Genomic_DNA"/>
</dbReference>
<gene>
    <name evidence="8" type="ORF">D0Z07_6852</name>
</gene>
<keyword evidence="9" id="KW-1185">Reference proteome</keyword>
<evidence type="ECO:0000313" key="9">
    <source>
        <dbReference type="Proteomes" id="UP000785200"/>
    </source>
</evidence>
<comment type="cofactor">
    <cofactor evidence="1">
        <name>L-ascorbate</name>
        <dbReference type="ChEBI" id="CHEBI:38290"/>
    </cofactor>
</comment>
<evidence type="ECO:0000256" key="6">
    <source>
        <dbReference type="SAM" id="SignalP"/>
    </source>
</evidence>
<dbReference type="Proteomes" id="UP000785200">
    <property type="component" value="Unassembled WGS sequence"/>
</dbReference>
<dbReference type="GO" id="GO:0031418">
    <property type="term" value="F:L-ascorbic acid binding"/>
    <property type="evidence" value="ECO:0007669"/>
    <property type="project" value="InterPro"/>
</dbReference>
<keyword evidence="4" id="KW-0560">Oxidoreductase</keyword>
<keyword evidence="5" id="KW-0408">Iron</keyword>
<name>A0A9P6VGP1_9HELO</name>
<keyword evidence="3" id="KW-0223">Dioxygenase</keyword>
<dbReference type="Gene3D" id="2.60.120.620">
    <property type="entry name" value="q2cbj1_9rhob like domain"/>
    <property type="match status" value="1"/>
</dbReference>
<dbReference type="PANTHER" id="PTHR10869:SF246">
    <property type="entry name" value="TRANSMEMBRANE PROLYL 4-HYDROXYLASE"/>
    <property type="match status" value="1"/>
</dbReference>
<dbReference type="SMART" id="SM00702">
    <property type="entry name" value="P4Hc"/>
    <property type="match status" value="1"/>
</dbReference>
<evidence type="ECO:0000256" key="2">
    <source>
        <dbReference type="ARBA" id="ARBA00022723"/>
    </source>
</evidence>
<dbReference type="InterPro" id="IPR045054">
    <property type="entry name" value="P4HA-like"/>
</dbReference>
<dbReference type="GO" id="GO:0005783">
    <property type="term" value="C:endoplasmic reticulum"/>
    <property type="evidence" value="ECO:0007669"/>
    <property type="project" value="TreeGrafter"/>
</dbReference>
<keyword evidence="2" id="KW-0479">Metal-binding</keyword>
<dbReference type="InterPro" id="IPR006620">
    <property type="entry name" value="Pro_4_hyd_alph"/>
</dbReference>
<evidence type="ECO:0000259" key="7">
    <source>
        <dbReference type="SMART" id="SM00702"/>
    </source>
</evidence>
<comment type="caution">
    <text evidence="8">The sequence shown here is derived from an EMBL/GenBank/DDBJ whole genome shotgun (WGS) entry which is preliminary data.</text>
</comment>
<organism evidence="8 9">
    <name type="scientific">Hyphodiscus hymeniophilus</name>
    <dbReference type="NCBI Taxonomy" id="353542"/>
    <lineage>
        <taxon>Eukaryota</taxon>
        <taxon>Fungi</taxon>
        <taxon>Dikarya</taxon>
        <taxon>Ascomycota</taxon>
        <taxon>Pezizomycotina</taxon>
        <taxon>Leotiomycetes</taxon>
        <taxon>Helotiales</taxon>
        <taxon>Hyphodiscaceae</taxon>
        <taxon>Hyphodiscus</taxon>
    </lineage>
</organism>
<dbReference type="Pfam" id="PF13640">
    <property type="entry name" value="2OG-FeII_Oxy_3"/>
    <property type="match status" value="1"/>
</dbReference>
<evidence type="ECO:0000256" key="5">
    <source>
        <dbReference type="ARBA" id="ARBA00023004"/>
    </source>
</evidence>
<dbReference type="PANTHER" id="PTHR10869">
    <property type="entry name" value="PROLYL 4-HYDROXYLASE ALPHA SUBUNIT"/>
    <property type="match status" value="1"/>
</dbReference>
<accession>A0A9P6VGP1</accession>
<evidence type="ECO:0000256" key="3">
    <source>
        <dbReference type="ARBA" id="ARBA00022964"/>
    </source>
</evidence>
<evidence type="ECO:0000256" key="4">
    <source>
        <dbReference type="ARBA" id="ARBA00023002"/>
    </source>
</evidence>
<feature type="signal peptide" evidence="6">
    <location>
        <begin position="1"/>
        <end position="25"/>
    </location>
</feature>
<dbReference type="GO" id="GO:0004656">
    <property type="term" value="F:procollagen-proline 4-dioxygenase activity"/>
    <property type="evidence" value="ECO:0007669"/>
    <property type="project" value="TreeGrafter"/>
</dbReference>
<feature type="domain" description="Prolyl 4-hydroxylase alpha subunit" evidence="7">
    <location>
        <begin position="65"/>
        <end position="234"/>
    </location>
</feature>
<proteinExistence type="predicted"/>
<protein>
    <submittedName>
        <fullName evidence="8">Procollagen-proline</fullName>
    </submittedName>
</protein>
<keyword evidence="6" id="KW-0732">Signal</keyword>
<reference evidence="8" key="1">
    <citation type="submission" date="2019-07" db="EMBL/GenBank/DDBJ databases">
        <title>Hyphodiscus hymeniophilus genome sequencing and assembly.</title>
        <authorList>
            <person name="Kramer G."/>
            <person name="Nodwell J."/>
        </authorList>
    </citation>
    <scope>NUCLEOTIDE SEQUENCE</scope>
    <source>
        <strain evidence="8">ATCC 34498</strain>
    </source>
</reference>
<sequence>MIGYIFALLPLYILVYLPISQILNGSPQTSTRQQTLSFNESFIAVEEPVSCPPHSYNTFILSHEPLIIYIENFLSGHESEHLLNISEDKFEPATVTTGEETSIRKDVRFSEVALLDRDDVVRCIENRARAFQGWQPNLHIERLRTQRYGIGGHYKHHFDWSGASRDADRMSTFMVYVDADCEGGGTEFPRGGGASFWTVMLVKENEATIMEEKKWDWSSSPSKETRYFGRIYNQMAEDMQKHGMQGCQSCRVGKLG</sequence>
<feature type="chain" id="PRO_5040107414" evidence="6">
    <location>
        <begin position="26"/>
        <end position="256"/>
    </location>
</feature>
<dbReference type="InterPro" id="IPR044862">
    <property type="entry name" value="Pro_4_hyd_alph_FE2OG_OXY"/>
</dbReference>
<evidence type="ECO:0000256" key="1">
    <source>
        <dbReference type="ARBA" id="ARBA00001961"/>
    </source>
</evidence>
<dbReference type="GO" id="GO:0005506">
    <property type="term" value="F:iron ion binding"/>
    <property type="evidence" value="ECO:0007669"/>
    <property type="project" value="InterPro"/>
</dbReference>
<dbReference type="AlphaFoldDB" id="A0A9P6VGP1"/>
<evidence type="ECO:0000313" key="8">
    <source>
        <dbReference type="EMBL" id="KAG0647448.1"/>
    </source>
</evidence>